<evidence type="ECO:0000256" key="1">
    <source>
        <dbReference type="SAM" id="MobiDB-lite"/>
    </source>
</evidence>
<reference evidence="2 3" key="1">
    <citation type="submission" date="2019-01" db="EMBL/GenBank/DDBJ databases">
        <title>Genome sequencing of the rare red list fungi Fomitopsis rosea.</title>
        <authorList>
            <person name="Buettner E."/>
            <person name="Kellner H."/>
        </authorList>
    </citation>
    <scope>NUCLEOTIDE SEQUENCE [LARGE SCALE GENOMIC DNA]</scope>
    <source>
        <strain evidence="2 3">DSM 105464</strain>
    </source>
</reference>
<dbReference type="AlphaFoldDB" id="A0A4Y9YEP3"/>
<sequence length="376" mass="41902">MSDLFDSLLELPPSSAPSSPQPATTDLPTTPANTAATEDAATREEAPSQAANSALSTLSAGQKRRAEDDLIQYAERTARRVRLRPAGQQELQDVARLSPDERSVWLAARLLKNEQHLEVIQPADAQWLLPKGLKDKIDLYTFLILLSPELPAYLKNSVPVKRMKTLLEQHPQWGYTAEVRGDSYKNEIVMKRIQERFTDRRAEIKQLVGTASSTSSLLSHSCLTRQLWLSLGPQMQSSTASKKTRAAALQIDILTLCENIADKHSAVMFKPTLELCARLALLRRVLIEVLTESTLNVKDYWDRVDDRLEHIRGMFPNEPRKVTKLFMNILDADKKELGEPSTLPSARGKDPSTVPSQIQALADNAAGGFAEDIRED</sequence>
<evidence type="ECO:0000313" key="2">
    <source>
        <dbReference type="EMBL" id="TFY60328.1"/>
    </source>
</evidence>
<protein>
    <submittedName>
        <fullName evidence="2">Uncharacterized protein</fullName>
    </submittedName>
</protein>
<gene>
    <name evidence="2" type="ORF">EVJ58_g5222</name>
</gene>
<feature type="compositionally biased region" description="Low complexity" evidence="1">
    <location>
        <begin position="7"/>
        <end position="39"/>
    </location>
</feature>
<evidence type="ECO:0000313" key="3">
    <source>
        <dbReference type="Proteomes" id="UP000298390"/>
    </source>
</evidence>
<name>A0A4Y9YEP3_9APHY</name>
<proteinExistence type="predicted"/>
<dbReference type="Proteomes" id="UP000298390">
    <property type="component" value="Unassembled WGS sequence"/>
</dbReference>
<accession>A0A4Y9YEP3</accession>
<feature type="region of interest" description="Disordered" evidence="1">
    <location>
        <begin position="1"/>
        <end position="63"/>
    </location>
</feature>
<feature type="compositionally biased region" description="Polar residues" evidence="1">
    <location>
        <begin position="49"/>
        <end position="60"/>
    </location>
</feature>
<comment type="caution">
    <text evidence="2">The sequence shown here is derived from an EMBL/GenBank/DDBJ whole genome shotgun (WGS) entry which is preliminary data.</text>
</comment>
<organism evidence="2 3">
    <name type="scientific">Rhodofomes roseus</name>
    <dbReference type="NCBI Taxonomy" id="34475"/>
    <lineage>
        <taxon>Eukaryota</taxon>
        <taxon>Fungi</taxon>
        <taxon>Dikarya</taxon>
        <taxon>Basidiomycota</taxon>
        <taxon>Agaricomycotina</taxon>
        <taxon>Agaricomycetes</taxon>
        <taxon>Polyporales</taxon>
        <taxon>Rhodofomes</taxon>
    </lineage>
</organism>
<dbReference type="EMBL" id="SEKV01000259">
    <property type="protein sequence ID" value="TFY60328.1"/>
    <property type="molecule type" value="Genomic_DNA"/>
</dbReference>